<comment type="catalytic activity">
    <reaction evidence="22">
        <text>L-tyrosyl-[protein] + ATP = O-phospho-L-tyrosyl-[protein] + ADP + H(+)</text>
        <dbReference type="Rhea" id="RHEA:10596"/>
        <dbReference type="Rhea" id="RHEA-COMP:10136"/>
        <dbReference type="Rhea" id="RHEA-COMP:20101"/>
        <dbReference type="ChEBI" id="CHEBI:15378"/>
        <dbReference type="ChEBI" id="CHEBI:30616"/>
        <dbReference type="ChEBI" id="CHEBI:46858"/>
        <dbReference type="ChEBI" id="CHEBI:61978"/>
        <dbReference type="ChEBI" id="CHEBI:456216"/>
        <dbReference type="EC" id="2.7.12.1"/>
    </reaction>
</comment>
<dbReference type="InterPro" id="IPR051302">
    <property type="entry name" value="Dual_SerThr-Tyr_Kinase"/>
</dbReference>
<dbReference type="GO" id="GO:0004674">
    <property type="term" value="F:protein serine/threonine kinase activity"/>
    <property type="evidence" value="ECO:0007669"/>
    <property type="project" value="UniProtKB-KW"/>
</dbReference>
<keyword evidence="9" id="KW-0808">Transferase</keyword>
<keyword evidence="6" id="KW-1003">Cell membrane</keyword>
<keyword evidence="7" id="KW-0963">Cytoplasm</keyword>
<keyword evidence="13" id="KW-0965">Cell junction</keyword>
<dbReference type="AlphaFoldDB" id="A0A9J7G180"/>
<feature type="domain" description="Protein kinase" evidence="24">
    <location>
        <begin position="655"/>
        <end position="909"/>
    </location>
</feature>
<proteinExistence type="predicted"/>
<keyword evidence="14" id="KW-0472">Membrane</keyword>
<evidence type="ECO:0000256" key="23">
    <source>
        <dbReference type="PROSITE-ProRule" id="PRU10141"/>
    </source>
</evidence>
<evidence type="ECO:0000256" key="3">
    <source>
        <dbReference type="ARBA" id="ARBA00004282"/>
    </source>
</evidence>
<keyword evidence="15" id="KW-0829">Tyrosine-protein kinase</keyword>
<evidence type="ECO:0000256" key="20">
    <source>
        <dbReference type="ARBA" id="ARBA00049003"/>
    </source>
</evidence>
<dbReference type="GO" id="GO:0070374">
    <property type="term" value="P:positive regulation of ERK1 and ERK2 cascade"/>
    <property type="evidence" value="ECO:0007669"/>
    <property type="project" value="TreeGrafter"/>
</dbReference>
<dbReference type="CTD" id="25778"/>
<dbReference type="GO" id="GO:0005737">
    <property type="term" value="C:cytoplasm"/>
    <property type="evidence" value="ECO:0007669"/>
    <property type="project" value="UniProtKB-SubCell"/>
</dbReference>
<evidence type="ECO:0000256" key="5">
    <source>
        <dbReference type="ARBA" id="ARBA00013203"/>
    </source>
</evidence>
<dbReference type="PANTHER" id="PTHR46392">
    <property type="entry name" value="DUAL SERINE/THREONINE AND TYROSINE PROTEIN KINASE"/>
    <property type="match status" value="1"/>
</dbReference>
<protein>
    <recommendedName>
        <fullName evidence="16">Dual serine/threonine and tyrosine protein kinase</fullName>
        <ecNumber evidence="5">2.7.12.1</ecNumber>
    </recommendedName>
    <alternativeName>
        <fullName evidence="18">Dusty protein kinase</fullName>
    </alternativeName>
    <alternativeName>
        <fullName evidence="17">Receptor-interacting serine/threonine-protein kinase 5</fullName>
    </alternativeName>
</protein>
<comment type="function">
    <text evidence="19">Acts as a positive regulator of ERK phosphorylation downstream of fibroblast growth factor-receptor activation. Involved in the regulation of both caspase-dependent apoptosis and caspase-independent cell death. In the skin, it plays a predominant role in suppressing caspase-dependent apoptosis in response to UV stress in a range of dermal cell types.</text>
</comment>
<gene>
    <name evidence="26" type="primary">Dstyk</name>
</gene>
<evidence type="ECO:0000256" key="2">
    <source>
        <dbReference type="ARBA" id="ARBA00004221"/>
    </source>
</evidence>
<evidence type="ECO:0000256" key="10">
    <source>
        <dbReference type="ARBA" id="ARBA00022741"/>
    </source>
</evidence>
<evidence type="ECO:0000256" key="21">
    <source>
        <dbReference type="ARBA" id="ARBA00049308"/>
    </source>
</evidence>
<evidence type="ECO:0000256" key="19">
    <source>
        <dbReference type="ARBA" id="ARBA00045187"/>
    </source>
</evidence>
<evidence type="ECO:0000313" key="25">
    <source>
        <dbReference type="Proteomes" id="UP001108280"/>
    </source>
</evidence>
<reference evidence="26" key="3">
    <citation type="submission" date="2025-08" db="UniProtKB">
        <authorList>
            <consortium name="RefSeq"/>
        </authorList>
    </citation>
    <scope>IDENTIFICATION</scope>
    <source>
        <strain evidence="26">17A/GY</strain>
        <tissue evidence="26">Liver</tissue>
    </source>
</reference>
<dbReference type="GO" id="GO:0044344">
    <property type="term" value="P:cellular response to fibroblast growth factor stimulus"/>
    <property type="evidence" value="ECO:0007669"/>
    <property type="project" value="TreeGrafter"/>
</dbReference>
<name>A0A9J7G180_CRIGR</name>
<reference evidence="25" key="2">
    <citation type="journal article" date="2020" name="Biotechnol. Bioeng.">
        <title>Chromosome-scale scaffolds for the Chinese hamster reference genome assembly to facilitate the study of the CHO epigenome.</title>
        <authorList>
            <person name="Hilliard W."/>
            <person name="MacDonald M."/>
            <person name="Lee K.H."/>
        </authorList>
    </citation>
    <scope>NUCLEOTIDE SEQUENCE [LARGE SCALE GENOMIC DNA]</scope>
    <source>
        <strain evidence="25">17A/GY</strain>
    </source>
</reference>
<evidence type="ECO:0000256" key="14">
    <source>
        <dbReference type="ARBA" id="ARBA00023136"/>
    </source>
</evidence>
<dbReference type="GeneID" id="100759895"/>
<sequence length="932" mass="105379">MEADGLPWAGESVSGPGPGGGGMIRELCRGFGRYRRYLGRLRQNLRETQKFFRDIKCSHSHSCPSSPAGGGAAELGPAGDVAEALLPAGQLSCISFPPKEEKYLQQVVDCLPCILILGQDCNAKCQLLNLLLGVQVLPTIKLDSDESCKLRRLRFTYGTQTRVSLALPGQYELVHTLAAHQNNWETIPEEDLEVQEDSEDAAHVLAELEVTMHHALLQVPALNEVDIVVAPCHSHRPAVDVLGDLANDSLPVITYALHKDELSERDEQELQEIRKYFSFPVFFFKAPKLEIMDSSGGRAESERSPLYRQLMDLGYLSSNHRNCVAPDQDSRAQSMLVEQSEKLRHLSTFSHQLLQTRLVDAAKALNMVHCHCLDIFINQAFDMQRDLQITPKRLEYTRKKENELYESLMNIANRKQEEMKDMIVETLNTMKEELLDDAANMEFKDVIVPENGETVGTREIKCCIRQIQELIISRLNQAVANKLISSVDYLRESFVGTLERCLQSLEKSQDVSVHITSNYLKQILNAAYHVEVTFHSGSSVTRTLWEQIKQIIQRITWVSPPTITLEWKRKVAQEAIESLSASKLAKSICSQFRTRLNSSHEAFAASLRQLEAGHSGRLEKTEDLWLKVRKDHAPRLARLSLESRSLQDVLLHRKPKLGQELGRGQYGVVYLCDNWGGHFPCALKSVVPPDEKHWNDLALEFHYMRSLPKHERLVDLHGSVIDYNYGGGSSIAVLLIMERLHRDLYTGLKAGLTLETRLQIALDVVEGIRFLHSQGLVHRDIKLKNVLLDKQNRAKITDLGFCKPEAMMSGSIVGTPIHMAPELFTGKYDNSVDVYAFGILFWYICSGSIKLPEAFERCASKDHLWNNVRRGTRPERLPVFDEECWQLMEACWDGDPSKRPLLGIVQPMLQGIMDRLCKCNSEQPNRGLDDST</sequence>
<dbReference type="GO" id="GO:0016323">
    <property type="term" value="C:basolateral plasma membrane"/>
    <property type="evidence" value="ECO:0007669"/>
    <property type="project" value="UniProtKB-SubCell"/>
</dbReference>
<evidence type="ECO:0000256" key="15">
    <source>
        <dbReference type="ARBA" id="ARBA00023137"/>
    </source>
</evidence>
<dbReference type="KEGG" id="cge:100759895"/>
<comment type="catalytic activity">
    <reaction evidence="21">
        <text>L-threonyl-[protein] + ATP = O-phospho-L-threonyl-[protein] + ADP + H(+)</text>
        <dbReference type="Rhea" id="RHEA:46608"/>
        <dbReference type="Rhea" id="RHEA-COMP:11060"/>
        <dbReference type="Rhea" id="RHEA-COMP:11605"/>
        <dbReference type="ChEBI" id="CHEBI:15378"/>
        <dbReference type="ChEBI" id="CHEBI:30013"/>
        <dbReference type="ChEBI" id="CHEBI:30616"/>
        <dbReference type="ChEBI" id="CHEBI:61977"/>
        <dbReference type="ChEBI" id="CHEBI:456216"/>
        <dbReference type="EC" id="2.7.12.1"/>
    </reaction>
</comment>
<dbReference type="InterPro" id="IPR017441">
    <property type="entry name" value="Protein_kinase_ATP_BS"/>
</dbReference>
<evidence type="ECO:0000256" key="22">
    <source>
        <dbReference type="ARBA" id="ARBA00051680"/>
    </source>
</evidence>
<keyword evidence="12 23" id="KW-0067">ATP-binding</keyword>
<dbReference type="PANTHER" id="PTHR46392:SF1">
    <property type="entry name" value="DUAL SERINE_THREONINE AND TYROSINE PROTEIN KINASE"/>
    <property type="match status" value="1"/>
</dbReference>
<dbReference type="GO" id="GO:0005524">
    <property type="term" value="F:ATP binding"/>
    <property type="evidence" value="ECO:0007669"/>
    <property type="project" value="UniProtKB-UniRule"/>
</dbReference>
<dbReference type="CDD" id="cd13975">
    <property type="entry name" value="PKc_Dusty"/>
    <property type="match status" value="1"/>
</dbReference>
<dbReference type="RefSeq" id="XP_027273431.1">
    <property type="nucleotide sequence ID" value="XM_027417630.2"/>
</dbReference>
<dbReference type="SUPFAM" id="SSF56112">
    <property type="entry name" value="Protein kinase-like (PK-like)"/>
    <property type="match status" value="1"/>
</dbReference>
<evidence type="ECO:0000256" key="9">
    <source>
        <dbReference type="ARBA" id="ARBA00022679"/>
    </source>
</evidence>
<dbReference type="SMART" id="SM00220">
    <property type="entry name" value="S_TKc"/>
    <property type="match status" value="1"/>
</dbReference>
<dbReference type="Pfam" id="PF00069">
    <property type="entry name" value="Pkinase"/>
    <property type="match status" value="1"/>
</dbReference>
<evidence type="ECO:0000256" key="8">
    <source>
        <dbReference type="ARBA" id="ARBA00022527"/>
    </source>
</evidence>
<dbReference type="InterPro" id="IPR011009">
    <property type="entry name" value="Kinase-like_dom_sf"/>
</dbReference>
<dbReference type="Gene3D" id="1.10.510.10">
    <property type="entry name" value="Transferase(Phosphotransferase) domain 1"/>
    <property type="match status" value="1"/>
</dbReference>
<keyword evidence="10 23" id="KW-0547">Nucleotide-binding</keyword>
<evidence type="ECO:0000256" key="6">
    <source>
        <dbReference type="ARBA" id="ARBA00022475"/>
    </source>
</evidence>
<evidence type="ECO:0000256" key="18">
    <source>
        <dbReference type="ARBA" id="ARBA00042638"/>
    </source>
</evidence>
<dbReference type="OrthoDB" id="122279at2759"/>
<keyword evidence="8" id="KW-0723">Serine/threonine-protein kinase</keyword>
<evidence type="ECO:0000313" key="26">
    <source>
        <dbReference type="RefSeq" id="XP_027273431.1"/>
    </source>
</evidence>
<dbReference type="PROSITE" id="PS50011">
    <property type="entry name" value="PROTEIN_KINASE_DOM"/>
    <property type="match status" value="1"/>
</dbReference>
<dbReference type="GO" id="GO:0004712">
    <property type="term" value="F:protein serine/threonine/tyrosine kinase activity"/>
    <property type="evidence" value="ECO:0007669"/>
    <property type="project" value="UniProtKB-EC"/>
</dbReference>
<evidence type="ECO:0000256" key="12">
    <source>
        <dbReference type="ARBA" id="ARBA00022840"/>
    </source>
</evidence>
<evidence type="ECO:0000259" key="24">
    <source>
        <dbReference type="PROSITE" id="PS50011"/>
    </source>
</evidence>
<keyword evidence="25" id="KW-1185">Reference proteome</keyword>
<keyword evidence="11 26" id="KW-0418">Kinase</keyword>
<dbReference type="GO" id="GO:0070161">
    <property type="term" value="C:anchoring junction"/>
    <property type="evidence" value="ECO:0007669"/>
    <property type="project" value="UniProtKB-SubCell"/>
</dbReference>
<evidence type="ECO:0000256" key="1">
    <source>
        <dbReference type="ARBA" id="ARBA00004187"/>
    </source>
</evidence>
<dbReference type="GO" id="GO:0004713">
    <property type="term" value="F:protein tyrosine kinase activity"/>
    <property type="evidence" value="ECO:0007669"/>
    <property type="project" value="UniProtKB-KW"/>
</dbReference>
<evidence type="ECO:0000256" key="13">
    <source>
        <dbReference type="ARBA" id="ARBA00022949"/>
    </source>
</evidence>
<organism evidence="25 26">
    <name type="scientific">Cricetulus griseus</name>
    <name type="common">Chinese hamster</name>
    <name type="synonym">Cricetulus barabensis griseus</name>
    <dbReference type="NCBI Taxonomy" id="10029"/>
    <lineage>
        <taxon>Eukaryota</taxon>
        <taxon>Metazoa</taxon>
        <taxon>Chordata</taxon>
        <taxon>Craniata</taxon>
        <taxon>Vertebrata</taxon>
        <taxon>Euteleostomi</taxon>
        <taxon>Mammalia</taxon>
        <taxon>Eutheria</taxon>
        <taxon>Euarchontoglires</taxon>
        <taxon>Glires</taxon>
        <taxon>Rodentia</taxon>
        <taxon>Myomorpha</taxon>
        <taxon>Muroidea</taxon>
        <taxon>Cricetidae</taxon>
        <taxon>Cricetinae</taxon>
        <taxon>Cricetulus</taxon>
    </lineage>
</organism>
<dbReference type="PROSITE" id="PS00108">
    <property type="entry name" value="PROTEIN_KINASE_ST"/>
    <property type="match status" value="1"/>
</dbReference>
<dbReference type="PROSITE" id="PS00107">
    <property type="entry name" value="PROTEIN_KINASE_ATP"/>
    <property type="match status" value="1"/>
</dbReference>
<comment type="subcellular location">
    <subcellularLocation>
        <location evidence="2">Apical cell membrane</location>
    </subcellularLocation>
    <subcellularLocation>
        <location evidence="1">Basolateral cell membrane</location>
    </subcellularLocation>
    <subcellularLocation>
        <location evidence="3">Cell junction</location>
    </subcellularLocation>
    <subcellularLocation>
        <location evidence="4">Cytoplasm</location>
    </subcellularLocation>
</comment>
<evidence type="ECO:0000256" key="4">
    <source>
        <dbReference type="ARBA" id="ARBA00004496"/>
    </source>
</evidence>
<evidence type="ECO:0000256" key="11">
    <source>
        <dbReference type="ARBA" id="ARBA00022777"/>
    </source>
</evidence>
<dbReference type="InterPro" id="IPR008271">
    <property type="entry name" value="Ser/Thr_kinase_AS"/>
</dbReference>
<comment type="catalytic activity">
    <reaction evidence="20">
        <text>L-seryl-[protein] + ATP = O-phospho-L-seryl-[protein] + ADP + H(+)</text>
        <dbReference type="Rhea" id="RHEA:17989"/>
        <dbReference type="Rhea" id="RHEA-COMP:9863"/>
        <dbReference type="Rhea" id="RHEA-COMP:11604"/>
        <dbReference type="ChEBI" id="CHEBI:15378"/>
        <dbReference type="ChEBI" id="CHEBI:29999"/>
        <dbReference type="ChEBI" id="CHEBI:30616"/>
        <dbReference type="ChEBI" id="CHEBI:83421"/>
        <dbReference type="ChEBI" id="CHEBI:456216"/>
        <dbReference type="EC" id="2.7.12.1"/>
    </reaction>
</comment>
<feature type="binding site" evidence="23">
    <location>
        <position position="684"/>
    </location>
    <ligand>
        <name>ATP</name>
        <dbReference type="ChEBI" id="CHEBI:30616"/>
    </ligand>
</feature>
<dbReference type="Proteomes" id="UP001108280">
    <property type="component" value="Chromosome 5"/>
</dbReference>
<dbReference type="GO" id="GO:0016324">
    <property type="term" value="C:apical plasma membrane"/>
    <property type="evidence" value="ECO:0007669"/>
    <property type="project" value="UniProtKB-SubCell"/>
</dbReference>
<dbReference type="FunFam" id="1.10.510.10:FF:000244">
    <property type="entry name" value="Dual serine/threonine and tyrosine protein kinase"/>
    <property type="match status" value="1"/>
</dbReference>
<dbReference type="EC" id="2.7.12.1" evidence="5"/>
<dbReference type="InterPro" id="IPR000719">
    <property type="entry name" value="Prot_kinase_dom"/>
</dbReference>
<dbReference type="GO" id="GO:0043066">
    <property type="term" value="P:negative regulation of apoptotic process"/>
    <property type="evidence" value="ECO:0007669"/>
    <property type="project" value="TreeGrafter"/>
</dbReference>
<accession>A0A9J7G180</accession>
<evidence type="ECO:0000256" key="17">
    <source>
        <dbReference type="ARBA" id="ARBA00041268"/>
    </source>
</evidence>
<evidence type="ECO:0000256" key="7">
    <source>
        <dbReference type="ARBA" id="ARBA00022490"/>
    </source>
</evidence>
<dbReference type="GO" id="GO:0045743">
    <property type="term" value="P:positive regulation of fibroblast growth factor receptor signaling pathway"/>
    <property type="evidence" value="ECO:0007669"/>
    <property type="project" value="TreeGrafter"/>
</dbReference>
<evidence type="ECO:0000256" key="16">
    <source>
        <dbReference type="ARBA" id="ARBA00040421"/>
    </source>
</evidence>
<reference evidence="25" key="1">
    <citation type="journal article" date="2018" name="Biotechnol. Bioeng.">
        <title>A reference genome of the Chinese hamster based on a hybrid assembly strategy.</title>
        <authorList>
            <person name="Rupp O."/>
            <person name="MacDonald M.L."/>
            <person name="Li S."/>
            <person name="Dhiman H."/>
            <person name="Polson S."/>
            <person name="Griep S."/>
            <person name="Heffner K."/>
            <person name="Hernandez I."/>
            <person name="Brinkrolf K."/>
            <person name="Jadhav V."/>
            <person name="Samoudi M."/>
            <person name="Hao H."/>
            <person name="Kingham B."/>
            <person name="Goesmann A."/>
            <person name="Betenbaugh M.J."/>
            <person name="Lewis N.E."/>
            <person name="Borth N."/>
            <person name="Lee K.H."/>
        </authorList>
    </citation>
    <scope>NUCLEOTIDE SEQUENCE [LARGE SCALE GENOMIC DNA]</scope>
    <source>
        <strain evidence="25">17A/GY</strain>
    </source>
</reference>